<dbReference type="Proteomes" id="UP000762676">
    <property type="component" value="Unassembled WGS sequence"/>
</dbReference>
<feature type="region of interest" description="Disordered" evidence="1">
    <location>
        <begin position="383"/>
        <end position="423"/>
    </location>
</feature>
<keyword evidence="2" id="KW-0812">Transmembrane</keyword>
<dbReference type="EMBL" id="BMAT01008404">
    <property type="protein sequence ID" value="GFR84450.1"/>
    <property type="molecule type" value="Genomic_DNA"/>
</dbReference>
<comment type="caution">
    <text evidence="3">The sequence shown here is derived from an EMBL/GenBank/DDBJ whole genome shotgun (WGS) entry which is preliminary data.</text>
</comment>
<feature type="compositionally biased region" description="Basic and acidic residues" evidence="1">
    <location>
        <begin position="455"/>
        <end position="475"/>
    </location>
</feature>
<dbReference type="AlphaFoldDB" id="A0AAV4GH80"/>
<organism evidence="3 4">
    <name type="scientific">Elysia marginata</name>
    <dbReference type="NCBI Taxonomy" id="1093978"/>
    <lineage>
        <taxon>Eukaryota</taxon>
        <taxon>Metazoa</taxon>
        <taxon>Spiralia</taxon>
        <taxon>Lophotrochozoa</taxon>
        <taxon>Mollusca</taxon>
        <taxon>Gastropoda</taxon>
        <taxon>Heterobranchia</taxon>
        <taxon>Euthyneura</taxon>
        <taxon>Panpulmonata</taxon>
        <taxon>Sacoglossa</taxon>
        <taxon>Placobranchoidea</taxon>
        <taxon>Plakobranchidae</taxon>
        <taxon>Elysia</taxon>
    </lineage>
</organism>
<feature type="transmembrane region" description="Helical" evidence="2">
    <location>
        <begin position="20"/>
        <end position="39"/>
    </location>
</feature>
<evidence type="ECO:0000256" key="2">
    <source>
        <dbReference type="SAM" id="Phobius"/>
    </source>
</evidence>
<feature type="compositionally biased region" description="Polar residues" evidence="1">
    <location>
        <begin position="230"/>
        <end position="256"/>
    </location>
</feature>
<proteinExistence type="predicted"/>
<dbReference type="InterPro" id="IPR050327">
    <property type="entry name" value="Proton-linked_MCT"/>
</dbReference>
<feature type="region of interest" description="Disordered" evidence="1">
    <location>
        <begin position="202"/>
        <end position="256"/>
    </location>
</feature>
<keyword evidence="4" id="KW-1185">Reference proteome</keyword>
<sequence length="650" mass="70895">MVFLPAIIVLVPYFDKKRAIATGIATSGSGLGTFAYGWIMDQLLEVYNWRGTILILSGLLLNSLIFGLLFRPIETKKSKKMAAQNNRLQSLDRSMKSPCGDDTCQENLLTHTNGAEDHFLQVNGVCKAIPEVSSPTKTIDVSVCRDIPEKTKISSQTAAENNAQARTIDSSSSSYNAMLDVSKTETQPQVFCDAKTPVVWGGETDFNTSSDDRQPSHHVTKCAGAHEPNNETGNGNASSSNVPSITNTPPSPATFPNSNRYSLDIAQLYSASTNSKPLSSQLCNLSESNIKDRCKQSSSDVLAQLVASNHVKEHTVNNNTAVIIPTSDICVNSNGEKLCEQTSVALSPTKNNEILSTVGERLSQQGCGIAKLKDENSLSSNLLHHKNTDSVPETSSVERLGGLSSEDKPGGKAGNADAIDAYPKSPPLHLRPFWRVQEPSVGKFTVARIYSSDDHINSAKPRSGADSKRNSHCDDDMADGSSKNHTHASRKVPKQNLLSPLVAMELGKSQTVSLYGINGYRSQHPHHHDDDHPNIRNRHHHHHHHHHSFYELGGSRVEIVDNLSNGVPARIPRASSTHLAAYHYFGSMASFGAAVTRNASTENVDVIRNSTDNKNSNSCRAVLNRWFPTRLLGDPLFLFLLMGFVMWTST</sequence>
<dbReference type="GO" id="GO:0008028">
    <property type="term" value="F:monocarboxylic acid transmembrane transporter activity"/>
    <property type="evidence" value="ECO:0007669"/>
    <property type="project" value="TreeGrafter"/>
</dbReference>
<evidence type="ECO:0000313" key="4">
    <source>
        <dbReference type="Proteomes" id="UP000762676"/>
    </source>
</evidence>
<feature type="region of interest" description="Disordered" evidence="1">
    <location>
        <begin position="455"/>
        <end position="496"/>
    </location>
</feature>
<dbReference type="Gene3D" id="1.20.1250.20">
    <property type="entry name" value="MFS general substrate transporter like domains"/>
    <property type="match status" value="1"/>
</dbReference>
<feature type="compositionally biased region" description="Polar residues" evidence="1">
    <location>
        <begin position="153"/>
        <end position="173"/>
    </location>
</feature>
<dbReference type="InterPro" id="IPR036259">
    <property type="entry name" value="MFS_trans_sf"/>
</dbReference>
<evidence type="ECO:0000256" key="1">
    <source>
        <dbReference type="SAM" id="MobiDB-lite"/>
    </source>
</evidence>
<dbReference type="SUPFAM" id="SSF103473">
    <property type="entry name" value="MFS general substrate transporter"/>
    <property type="match status" value="1"/>
</dbReference>
<dbReference type="PANTHER" id="PTHR11360:SF284">
    <property type="entry name" value="EG:103B4.3 PROTEIN-RELATED"/>
    <property type="match status" value="1"/>
</dbReference>
<protein>
    <submittedName>
        <fullName evidence="3">Monocarboxylate transporter 12</fullName>
    </submittedName>
</protein>
<name>A0AAV4GH80_9GAST</name>
<evidence type="ECO:0000313" key="3">
    <source>
        <dbReference type="EMBL" id="GFR84450.1"/>
    </source>
</evidence>
<feature type="transmembrane region" description="Helical" evidence="2">
    <location>
        <begin position="51"/>
        <end position="70"/>
    </location>
</feature>
<accession>A0AAV4GH80</accession>
<feature type="region of interest" description="Disordered" evidence="1">
    <location>
        <begin position="523"/>
        <end position="546"/>
    </location>
</feature>
<feature type="compositionally biased region" description="Basic residues" evidence="1">
    <location>
        <begin position="484"/>
        <end position="493"/>
    </location>
</feature>
<feature type="region of interest" description="Disordered" evidence="1">
    <location>
        <begin position="152"/>
        <end position="173"/>
    </location>
</feature>
<gene>
    <name evidence="3" type="ORF">ElyMa_004150900</name>
</gene>
<keyword evidence="2" id="KW-0472">Membrane</keyword>
<dbReference type="PANTHER" id="PTHR11360">
    <property type="entry name" value="MONOCARBOXYLATE TRANSPORTER"/>
    <property type="match status" value="1"/>
</dbReference>
<keyword evidence="2" id="KW-1133">Transmembrane helix</keyword>
<feature type="compositionally biased region" description="Basic residues" evidence="1">
    <location>
        <begin position="535"/>
        <end position="546"/>
    </location>
</feature>
<reference evidence="3 4" key="1">
    <citation type="journal article" date="2021" name="Elife">
        <title>Chloroplast acquisition without the gene transfer in kleptoplastic sea slugs, Plakobranchus ocellatus.</title>
        <authorList>
            <person name="Maeda T."/>
            <person name="Takahashi S."/>
            <person name="Yoshida T."/>
            <person name="Shimamura S."/>
            <person name="Takaki Y."/>
            <person name="Nagai Y."/>
            <person name="Toyoda A."/>
            <person name="Suzuki Y."/>
            <person name="Arimoto A."/>
            <person name="Ishii H."/>
            <person name="Satoh N."/>
            <person name="Nishiyama T."/>
            <person name="Hasebe M."/>
            <person name="Maruyama T."/>
            <person name="Minagawa J."/>
            <person name="Obokata J."/>
            <person name="Shigenobu S."/>
        </authorList>
    </citation>
    <scope>NUCLEOTIDE SEQUENCE [LARGE SCALE GENOMIC DNA]</scope>
</reference>